<sequence length="146" mass="15666">MRPFAIQHIDHLVLRVRDLPRSVAFYTDLLGCSVSRVREDLGMVHLATGTAMIDLVTLDGPLGRTGGAAPGAEGRNLHHFCLRIEPFDEPALLAYLQAAGVQVEPAEKRYGAEGEGPSLYCYDPDGNQVELKGPIAPVAAVHPLGV</sequence>
<dbReference type="Gene3D" id="3.10.180.10">
    <property type="entry name" value="2,3-Dihydroxybiphenyl 1,2-Dioxygenase, domain 1"/>
    <property type="match status" value="1"/>
</dbReference>
<dbReference type="AlphaFoldDB" id="A0A7W2KDE0"/>
<dbReference type="PANTHER" id="PTHR21366:SF14">
    <property type="entry name" value="GLYOXALASE DOMAIN-CONTAINING PROTEIN 5"/>
    <property type="match status" value="1"/>
</dbReference>
<organism evidence="2 3">
    <name type="scientific">Pseudomonas juntendi</name>
    <dbReference type="NCBI Taxonomy" id="2666183"/>
    <lineage>
        <taxon>Bacteria</taxon>
        <taxon>Pseudomonadati</taxon>
        <taxon>Pseudomonadota</taxon>
        <taxon>Gammaproteobacteria</taxon>
        <taxon>Pseudomonadales</taxon>
        <taxon>Pseudomonadaceae</taxon>
        <taxon>Pseudomonas</taxon>
    </lineage>
</organism>
<dbReference type="RefSeq" id="WP_182389017.1">
    <property type="nucleotide sequence ID" value="NZ_BQIO01000075.1"/>
</dbReference>
<dbReference type="CDD" id="cd07253">
    <property type="entry name" value="GLOD5"/>
    <property type="match status" value="1"/>
</dbReference>
<dbReference type="InterPro" id="IPR037523">
    <property type="entry name" value="VOC_core"/>
</dbReference>
<evidence type="ECO:0000313" key="3">
    <source>
        <dbReference type="Proteomes" id="UP000545074"/>
    </source>
</evidence>
<feature type="domain" description="VOC" evidence="1">
    <location>
        <begin position="8"/>
        <end position="134"/>
    </location>
</feature>
<dbReference type="InterPro" id="IPR004360">
    <property type="entry name" value="Glyas_Fos-R_dOase_dom"/>
</dbReference>
<protein>
    <submittedName>
        <fullName evidence="2">VOC family protein</fullName>
    </submittedName>
</protein>
<evidence type="ECO:0000259" key="1">
    <source>
        <dbReference type="PROSITE" id="PS51819"/>
    </source>
</evidence>
<evidence type="ECO:0000313" key="2">
    <source>
        <dbReference type="EMBL" id="MBA6096467.1"/>
    </source>
</evidence>
<dbReference type="PROSITE" id="PS51819">
    <property type="entry name" value="VOC"/>
    <property type="match status" value="1"/>
</dbReference>
<name>A0A7W2KDE0_9PSED</name>
<accession>A0A7W2KDE0</accession>
<dbReference type="InterPro" id="IPR050383">
    <property type="entry name" value="GlyoxalaseI/FosfomycinResist"/>
</dbReference>
<dbReference type="EMBL" id="JACGCX010000002">
    <property type="protein sequence ID" value="MBA6096467.1"/>
    <property type="molecule type" value="Genomic_DNA"/>
</dbReference>
<dbReference type="SUPFAM" id="SSF54593">
    <property type="entry name" value="Glyoxalase/Bleomycin resistance protein/Dihydroxybiphenyl dioxygenase"/>
    <property type="match status" value="1"/>
</dbReference>
<dbReference type="PANTHER" id="PTHR21366">
    <property type="entry name" value="GLYOXALASE FAMILY PROTEIN"/>
    <property type="match status" value="1"/>
</dbReference>
<dbReference type="Pfam" id="PF00903">
    <property type="entry name" value="Glyoxalase"/>
    <property type="match status" value="1"/>
</dbReference>
<reference evidence="2 3" key="1">
    <citation type="submission" date="2020-07" db="EMBL/GenBank/DDBJ databases">
        <title>Diversity of carbapenemase encoding genes among Pseudomonas putida group clinical isolates in a tertiary Brazilian hospital.</title>
        <authorList>
            <person name="Alberto-Lei F."/>
            <person name="Nodari C.S."/>
            <person name="Streling A.P."/>
            <person name="Paulino J.T."/>
            <person name="Bessa-Neto F.O."/>
            <person name="Cayo R."/>
            <person name="Gales A.C."/>
        </authorList>
    </citation>
    <scope>NUCLEOTIDE SEQUENCE [LARGE SCALE GENOMIC DNA]</scope>
    <source>
        <strain evidence="2 3">12815</strain>
    </source>
</reference>
<dbReference type="InterPro" id="IPR029068">
    <property type="entry name" value="Glyas_Bleomycin-R_OHBP_Dase"/>
</dbReference>
<comment type="caution">
    <text evidence="2">The sequence shown here is derived from an EMBL/GenBank/DDBJ whole genome shotgun (WGS) entry which is preliminary data.</text>
</comment>
<gene>
    <name evidence="2" type="ORF">H4C80_04810</name>
</gene>
<proteinExistence type="predicted"/>
<dbReference type="Proteomes" id="UP000545074">
    <property type="component" value="Unassembled WGS sequence"/>
</dbReference>